<organism evidence="6 7">
    <name type="scientific">Tsukamurella soli</name>
    <dbReference type="NCBI Taxonomy" id="644556"/>
    <lineage>
        <taxon>Bacteria</taxon>
        <taxon>Bacillati</taxon>
        <taxon>Actinomycetota</taxon>
        <taxon>Actinomycetes</taxon>
        <taxon>Mycobacteriales</taxon>
        <taxon>Tsukamurellaceae</taxon>
        <taxon>Tsukamurella</taxon>
    </lineage>
</organism>
<name>A0ABP8JB54_9ACTN</name>
<keyword evidence="4" id="KW-0503">Monooxygenase</keyword>
<comment type="caution">
    <text evidence="6">The sequence shown here is derived from an EMBL/GenBank/DDBJ whole genome shotgun (WGS) entry which is preliminary data.</text>
</comment>
<evidence type="ECO:0000256" key="1">
    <source>
        <dbReference type="ARBA" id="ARBA00022630"/>
    </source>
</evidence>
<reference evidence="7" key="1">
    <citation type="journal article" date="2019" name="Int. J. Syst. Evol. Microbiol.">
        <title>The Global Catalogue of Microorganisms (GCM) 10K type strain sequencing project: providing services to taxonomists for standard genome sequencing and annotation.</title>
        <authorList>
            <consortium name="The Broad Institute Genomics Platform"/>
            <consortium name="The Broad Institute Genome Sequencing Center for Infectious Disease"/>
            <person name="Wu L."/>
            <person name="Ma J."/>
        </authorList>
    </citation>
    <scope>NUCLEOTIDE SEQUENCE [LARGE SCALE GENOMIC DNA]</scope>
    <source>
        <strain evidence="7">JCM 17688</strain>
    </source>
</reference>
<evidence type="ECO:0000256" key="3">
    <source>
        <dbReference type="ARBA" id="ARBA00023002"/>
    </source>
</evidence>
<keyword evidence="7" id="KW-1185">Reference proteome</keyword>
<dbReference type="InterPro" id="IPR011251">
    <property type="entry name" value="Luciferase-like_dom"/>
</dbReference>
<keyword evidence="2" id="KW-0288">FMN</keyword>
<gene>
    <name evidence="6" type="ORF">GCM10023147_13300</name>
</gene>
<dbReference type="Pfam" id="PF00296">
    <property type="entry name" value="Bac_luciferase"/>
    <property type="match status" value="1"/>
</dbReference>
<dbReference type="PANTHER" id="PTHR42847:SF4">
    <property type="entry name" value="ALKANESULFONATE MONOOXYGENASE-RELATED"/>
    <property type="match status" value="1"/>
</dbReference>
<keyword evidence="3" id="KW-0560">Oxidoreductase</keyword>
<dbReference type="SUPFAM" id="SSF51679">
    <property type="entry name" value="Bacterial luciferase-like"/>
    <property type="match status" value="1"/>
</dbReference>
<dbReference type="Proteomes" id="UP001500635">
    <property type="component" value="Unassembled WGS sequence"/>
</dbReference>
<dbReference type="EMBL" id="BAABFR010000014">
    <property type="protein sequence ID" value="GAA4388092.1"/>
    <property type="molecule type" value="Genomic_DNA"/>
</dbReference>
<evidence type="ECO:0000256" key="2">
    <source>
        <dbReference type="ARBA" id="ARBA00022643"/>
    </source>
</evidence>
<evidence type="ECO:0000256" key="4">
    <source>
        <dbReference type="ARBA" id="ARBA00023033"/>
    </source>
</evidence>
<evidence type="ECO:0000313" key="7">
    <source>
        <dbReference type="Proteomes" id="UP001500635"/>
    </source>
</evidence>
<proteinExistence type="predicted"/>
<dbReference type="InterPro" id="IPR050172">
    <property type="entry name" value="SsuD_RutA_monooxygenase"/>
</dbReference>
<dbReference type="RefSeq" id="WP_344992673.1">
    <property type="nucleotide sequence ID" value="NZ_BAABFR010000014.1"/>
</dbReference>
<dbReference type="InterPro" id="IPR036661">
    <property type="entry name" value="Luciferase-like_sf"/>
</dbReference>
<accession>A0ABP8JB54</accession>
<protein>
    <submittedName>
        <fullName evidence="6">LLM class flavin-dependent oxidoreductase</fullName>
    </submittedName>
</protein>
<evidence type="ECO:0000259" key="5">
    <source>
        <dbReference type="Pfam" id="PF00296"/>
    </source>
</evidence>
<evidence type="ECO:0000313" key="6">
    <source>
        <dbReference type="EMBL" id="GAA4388092.1"/>
    </source>
</evidence>
<feature type="domain" description="Luciferase-like" evidence="5">
    <location>
        <begin position="1"/>
        <end position="236"/>
    </location>
</feature>
<dbReference type="Gene3D" id="3.20.20.30">
    <property type="entry name" value="Luciferase-like domain"/>
    <property type="match status" value="1"/>
</dbReference>
<sequence>MRFGIVVLPQFSWPEARRRWSKAEQLGFDTAWTYDHLSWRSLADQPWSATVPTLVGAALVTERIRLGTFVTSPNFRHPVPFAKDIATLDEMSGGRVTLGIGAGGTGFDAYVLGERELTGRERFARYAEFVAGLDTLLRFEPDGGGAVSFDGDWFTAVSARMVGEPAQRPRMPFVLAGNGPKGIALAARRGQGWVTTGPEGATADDWWAAVARLGSRLDGELAAAGRDGERFDRYLSIDSGGTYSLSNPAYLDDTVGRAAELGFTDLVLHWPRDGEPYAGTEDALDDFAARYLS</sequence>
<dbReference type="PANTHER" id="PTHR42847">
    <property type="entry name" value="ALKANESULFONATE MONOOXYGENASE"/>
    <property type="match status" value="1"/>
</dbReference>
<keyword evidence="1" id="KW-0285">Flavoprotein</keyword>